<dbReference type="PANTHER" id="PTHR42781:SF4">
    <property type="entry name" value="SPERMIDINE_PUTRESCINE IMPORT ATP-BINDING PROTEIN POTA"/>
    <property type="match status" value="1"/>
</dbReference>
<protein>
    <submittedName>
        <fullName evidence="7">ABC transporter ATP-binding protein</fullName>
    </submittedName>
</protein>
<dbReference type="OrthoDB" id="5298774at2"/>
<accession>A0A3R8S012</accession>
<proteinExistence type="predicted"/>
<dbReference type="PROSITE" id="PS00211">
    <property type="entry name" value="ABC_TRANSPORTER_1"/>
    <property type="match status" value="1"/>
</dbReference>
<evidence type="ECO:0000256" key="2">
    <source>
        <dbReference type="ARBA" id="ARBA00022475"/>
    </source>
</evidence>
<dbReference type="FunFam" id="3.40.50.300:FF:000042">
    <property type="entry name" value="Maltose/maltodextrin ABC transporter, ATP-binding protein"/>
    <property type="match status" value="1"/>
</dbReference>
<dbReference type="Pfam" id="PF08402">
    <property type="entry name" value="TOBE_2"/>
    <property type="match status" value="1"/>
</dbReference>
<organism evidence="7 8">
    <name type="scientific">Aquabacterium soli</name>
    <dbReference type="NCBI Taxonomy" id="2493092"/>
    <lineage>
        <taxon>Bacteria</taxon>
        <taxon>Pseudomonadati</taxon>
        <taxon>Pseudomonadota</taxon>
        <taxon>Betaproteobacteria</taxon>
        <taxon>Burkholderiales</taxon>
        <taxon>Aquabacterium</taxon>
    </lineage>
</organism>
<evidence type="ECO:0000313" key="7">
    <source>
        <dbReference type="EMBL" id="RRS02904.1"/>
    </source>
</evidence>
<reference evidence="7 8" key="1">
    <citation type="submission" date="2018-12" db="EMBL/GenBank/DDBJ databases">
        <title>The whole draft genome of Aquabacterium sp. SJQ9.</title>
        <authorList>
            <person name="Sun L."/>
            <person name="Gao X."/>
            <person name="Chen W."/>
            <person name="Huang K."/>
        </authorList>
    </citation>
    <scope>NUCLEOTIDE SEQUENCE [LARGE SCALE GENOMIC DNA]</scope>
    <source>
        <strain evidence="7 8">SJQ9</strain>
    </source>
</reference>
<dbReference type="InterPro" id="IPR017871">
    <property type="entry name" value="ABC_transporter-like_CS"/>
</dbReference>
<keyword evidence="3" id="KW-0547">Nucleotide-binding</keyword>
<dbReference type="InterPro" id="IPR008995">
    <property type="entry name" value="Mo/tungstate-bd_C_term_dom"/>
</dbReference>
<keyword evidence="2" id="KW-0472">Membrane</keyword>
<dbReference type="InterPro" id="IPR050093">
    <property type="entry name" value="ABC_SmlMolc_Importer"/>
</dbReference>
<feature type="domain" description="ABC transporter" evidence="6">
    <location>
        <begin position="31"/>
        <end position="262"/>
    </location>
</feature>
<dbReference type="GO" id="GO:0005524">
    <property type="term" value="F:ATP binding"/>
    <property type="evidence" value="ECO:0007669"/>
    <property type="project" value="UniProtKB-KW"/>
</dbReference>
<dbReference type="AlphaFoldDB" id="A0A3R8S012"/>
<gene>
    <name evidence="7" type="ORF">EIP75_18270</name>
</gene>
<evidence type="ECO:0000313" key="8">
    <source>
        <dbReference type="Proteomes" id="UP000269265"/>
    </source>
</evidence>
<feature type="region of interest" description="Disordered" evidence="5">
    <location>
        <begin position="1"/>
        <end position="23"/>
    </location>
</feature>
<dbReference type="Gene3D" id="3.40.50.300">
    <property type="entry name" value="P-loop containing nucleotide triphosphate hydrolases"/>
    <property type="match status" value="1"/>
</dbReference>
<dbReference type="RefSeq" id="WP_125244721.1">
    <property type="nucleotide sequence ID" value="NZ_RSED01000017.1"/>
</dbReference>
<evidence type="ECO:0000256" key="4">
    <source>
        <dbReference type="ARBA" id="ARBA00022840"/>
    </source>
</evidence>
<dbReference type="Proteomes" id="UP000269265">
    <property type="component" value="Unassembled WGS sequence"/>
</dbReference>
<name>A0A3R8S012_9BURK</name>
<dbReference type="SUPFAM" id="SSF52540">
    <property type="entry name" value="P-loop containing nucleoside triphosphate hydrolases"/>
    <property type="match status" value="1"/>
</dbReference>
<dbReference type="PANTHER" id="PTHR42781">
    <property type="entry name" value="SPERMIDINE/PUTRESCINE IMPORT ATP-BINDING PROTEIN POTA"/>
    <property type="match status" value="1"/>
</dbReference>
<keyword evidence="2" id="KW-1003">Cell membrane</keyword>
<evidence type="ECO:0000256" key="3">
    <source>
        <dbReference type="ARBA" id="ARBA00022741"/>
    </source>
</evidence>
<keyword evidence="8" id="KW-1185">Reference proteome</keyword>
<dbReference type="InterPro" id="IPR027417">
    <property type="entry name" value="P-loop_NTPase"/>
</dbReference>
<dbReference type="InterPro" id="IPR003439">
    <property type="entry name" value="ABC_transporter-like_ATP-bd"/>
</dbReference>
<dbReference type="PROSITE" id="PS50893">
    <property type="entry name" value="ABC_TRANSPORTER_2"/>
    <property type="match status" value="1"/>
</dbReference>
<sequence length="395" mass="42262">MIIEDISAHTPPTPATTPVASTHTTPATGGIVLAGLTKRYADGNIAVDSIDLRIEAGTYCCLLGPSGCGKTTMLRMIAAHETPSEGAILIDGANVLGQSPRERGTAMMFQNYALFPHLTVRENVAFSLRARGVDKRTRLYEADKVIEQVQLGALAGRLPSQLSGGQQQRVALARAIILKPKVLLLDEPLSALDEFLRLQMRGELRGMQRALGITFIHVTHTQLEAIAVADQVVVMEKGRIAQSASPRDIYALPRTEYVASFIGGQNVLRGEVIAGSEVPGAVALRSPQGATFLVPESDAPPAAPGSTVAFAVRRDRLSVMPHSEAGSPGINAVAGTVRELEYQGIYMKVTLALDEPGTPPCVAYVEERAFFEQPVQVGQRVVCRWATSEAHRLAA</sequence>
<dbReference type="SMART" id="SM00382">
    <property type="entry name" value="AAA"/>
    <property type="match status" value="1"/>
</dbReference>
<dbReference type="SUPFAM" id="SSF50331">
    <property type="entry name" value="MOP-like"/>
    <property type="match status" value="1"/>
</dbReference>
<keyword evidence="4 7" id="KW-0067">ATP-binding</keyword>
<dbReference type="InterPro" id="IPR013611">
    <property type="entry name" value="Transp-assoc_OB_typ2"/>
</dbReference>
<dbReference type="GO" id="GO:0140359">
    <property type="term" value="F:ABC-type transporter activity"/>
    <property type="evidence" value="ECO:0007669"/>
    <property type="project" value="UniProtKB-ARBA"/>
</dbReference>
<evidence type="ECO:0000256" key="1">
    <source>
        <dbReference type="ARBA" id="ARBA00022448"/>
    </source>
</evidence>
<evidence type="ECO:0000259" key="6">
    <source>
        <dbReference type="PROSITE" id="PS50893"/>
    </source>
</evidence>
<keyword evidence="1" id="KW-0813">Transport</keyword>
<dbReference type="GO" id="GO:0016887">
    <property type="term" value="F:ATP hydrolysis activity"/>
    <property type="evidence" value="ECO:0007669"/>
    <property type="project" value="InterPro"/>
</dbReference>
<dbReference type="GO" id="GO:0043190">
    <property type="term" value="C:ATP-binding cassette (ABC) transporter complex"/>
    <property type="evidence" value="ECO:0007669"/>
    <property type="project" value="InterPro"/>
</dbReference>
<dbReference type="Pfam" id="PF00005">
    <property type="entry name" value="ABC_tran"/>
    <property type="match status" value="1"/>
</dbReference>
<comment type="caution">
    <text evidence="7">The sequence shown here is derived from an EMBL/GenBank/DDBJ whole genome shotgun (WGS) entry which is preliminary data.</text>
</comment>
<dbReference type="EMBL" id="RSED01000017">
    <property type="protein sequence ID" value="RRS02904.1"/>
    <property type="molecule type" value="Genomic_DNA"/>
</dbReference>
<evidence type="ECO:0000256" key="5">
    <source>
        <dbReference type="SAM" id="MobiDB-lite"/>
    </source>
</evidence>
<dbReference type="InterPro" id="IPR003593">
    <property type="entry name" value="AAA+_ATPase"/>
</dbReference>
<dbReference type="Gene3D" id="2.40.50.100">
    <property type="match status" value="1"/>
</dbReference>